<accession>A0ABQ5JVR8</accession>
<dbReference type="Gene3D" id="1.20.5.170">
    <property type="match status" value="1"/>
</dbReference>
<feature type="domain" description="UDP-glucose/GDP-mannose dehydrogenase N-terminal" evidence="2">
    <location>
        <begin position="4"/>
        <end position="46"/>
    </location>
</feature>
<feature type="non-terminal residue" evidence="3">
    <location>
        <position position="1"/>
    </location>
</feature>
<dbReference type="PANTHER" id="PTHR43750">
    <property type="entry name" value="UDP-GLUCOSE 6-DEHYDROGENASE TUAD"/>
    <property type="match status" value="1"/>
</dbReference>
<gene>
    <name evidence="3" type="ORF">ADUPG1_004152</name>
</gene>
<evidence type="ECO:0000313" key="4">
    <source>
        <dbReference type="Proteomes" id="UP001057375"/>
    </source>
</evidence>
<keyword evidence="4" id="KW-1185">Reference proteome</keyword>
<protein>
    <submittedName>
        <fullName evidence="3">Nucleotide sugar dehydrogenase</fullName>
    </submittedName>
</protein>
<evidence type="ECO:0000259" key="2">
    <source>
        <dbReference type="Pfam" id="PF03721"/>
    </source>
</evidence>
<sequence length="93" mass="10164">KVAGFDFGVCNNPEFLREGSSVHDFYNPPKTVIGESDPKSGDILASLYANIDAPLIRTEMEVSEMVKYADNNWHAVKEAFANEIGSICKGIPS</sequence>
<dbReference type="PANTHER" id="PTHR43750:SF1">
    <property type="entry name" value="GDP-MANNOSE 6-DEHYDROGENASE"/>
    <property type="match status" value="1"/>
</dbReference>
<dbReference type="Pfam" id="PF00984">
    <property type="entry name" value="UDPG_MGDP_dh"/>
    <property type="match status" value="1"/>
</dbReference>
<reference evidence="3" key="1">
    <citation type="submission" date="2022-03" db="EMBL/GenBank/DDBJ databases">
        <title>Draft genome sequence of Aduncisulcus paluster, a free-living microaerophilic Fornicata.</title>
        <authorList>
            <person name="Yuyama I."/>
            <person name="Kume K."/>
            <person name="Tamura T."/>
            <person name="Inagaki Y."/>
            <person name="Hashimoto T."/>
        </authorList>
    </citation>
    <scope>NUCLEOTIDE SEQUENCE</scope>
    <source>
        <strain evidence="3">NY0171</strain>
    </source>
</reference>
<name>A0ABQ5JVR8_9EUKA</name>
<comment type="caution">
    <text evidence="3">The sequence shown here is derived from an EMBL/GenBank/DDBJ whole genome shotgun (WGS) entry which is preliminary data.</text>
</comment>
<dbReference type="Pfam" id="PF03721">
    <property type="entry name" value="UDPG_MGDP_dh_N"/>
    <property type="match status" value="1"/>
</dbReference>
<dbReference type="InterPro" id="IPR001732">
    <property type="entry name" value="UDP-Glc/GDP-Man_DH_N"/>
</dbReference>
<evidence type="ECO:0000259" key="1">
    <source>
        <dbReference type="Pfam" id="PF00984"/>
    </source>
</evidence>
<dbReference type="InterPro" id="IPR036291">
    <property type="entry name" value="NAD(P)-bd_dom_sf"/>
</dbReference>
<dbReference type="InterPro" id="IPR014026">
    <property type="entry name" value="UDP-Glc/GDP-Man_DH_dimer"/>
</dbReference>
<evidence type="ECO:0000313" key="3">
    <source>
        <dbReference type="EMBL" id="GKT16779.1"/>
    </source>
</evidence>
<proteinExistence type="predicted"/>
<organism evidence="3 4">
    <name type="scientific">Aduncisulcus paluster</name>
    <dbReference type="NCBI Taxonomy" id="2918883"/>
    <lineage>
        <taxon>Eukaryota</taxon>
        <taxon>Metamonada</taxon>
        <taxon>Carpediemonas-like organisms</taxon>
        <taxon>Aduncisulcus</taxon>
    </lineage>
</organism>
<dbReference type="EMBL" id="BQXS01006018">
    <property type="protein sequence ID" value="GKT16779.1"/>
    <property type="molecule type" value="Genomic_DNA"/>
</dbReference>
<dbReference type="SUPFAM" id="SSF51735">
    <property type="entry name" value="NAD(P)-binding Rossmann-fold domains"/>
    <property type="match status" value="1"/>
</dbReference>
<feature type="domain" description="UDP-glucose/GDP-mannose dehydrogenase dimerisation" evidence="1">
    <location>
        <begin position="62"/>
        <end position="89"/>
    </location>
</feature>
<dbReference type="Gene3D" id="3.40.50.720">
    <property type="entry name" value="NAD(P)-binding Rossmann-like Domain"/>
    <property type="match status" value="1"/>
</dbReference>
<dbReference type="Proteomes" id="UP001057375">
    <property type="component" value="Unassembled WGS sequence"/>
</dbReference>